<dbReference type="Pfam" id="PF01825">
    <property type="entry name" value="GPS"/>
    <property type="match status" value="1"/>
</dbReference>
<dbReference type="Gene3D" id="4.10.1240.10">
    <property type="entry name" value="GPCR, family 2, extracellular hormone receptor domain"/>
    <property type="match status" value="1"/>
</dbReference>
<feature type="region of interest" description="Disordered" evidence="11">
    <location>
        <begin position="1794"/>
        <end position="1832"/>
    </location>
</feature>
<dbReference type="PANTHER" id="PTHR12011">
    <property type="entry name" value="ADHESION G-PROTEIN COUPLED RECEPTOR"/>
    <property type="match status" value="1"/>
</dbReference>
<evidence type="ECO:0000256" key="7">
    <source>
        <dbReference type="ARBA" id="ARBA00023157"/>
    </source>
</evidence>
<dbReference type="SMART" id="SM00303">
    <property type="entry name" value="GPS"/>
    <property type="match status" value="1"/>
</dbReference>
<feature type="transmembrane region" description="Helical" evidence="12">
    <location>
        <begin position="2584"/>
        <end position="2604"/>
    </location>
</feature>
<evidence type="ECO:0000256" key="3">
    <source>
        <dbReference type="ARBA" id="ARBA00022692"/>
    </source>
</evidence>
<dbReference type="PANTHER" id="PTHR12011:SF277">
    <property type="entry name" value="ADHESION G-PROTEIN COUPLED RECEPTOR G4"/>
    <property type="match status" value="1"/>
</dbReference>
<dbReference type="PROSITE" id="PS50221">
    <property type="entry name" value="GAIN_B"/>
    <property type="match status" value="1"/>
</dbReference>
<evidence type="ECO:0000256" key="1">
    <source>
        <dbReference type="ARBA" id="ARBA00004141"/>
    </source>
</evidence>
<feature type="compositionally biased region" description="Polar residues" evidence="11">
    <location>
        <begin position="1815"/>
        <end position="1826"/>
    </location>
</feature>
<keyword evidence="8 16" id="KW-0675">Receptor</keyword>
<evidence type="ECO:0000259" key="14">
    <source>
        <dbReference type="PROSITE" id="PS50261"/>
    </source>
</evidence>
<evidence type="ECO:0000256" key="2">
    <source>
        <dbReference type="ARBA" id="ARBA00007343"/>
    </source>
</evidence>
<feature type="domain" description="G-protein coupled receptors family 2 profile 2" evidence="14">
    <location>
        <begin position="2547"/>
        <end position="2664"/>
    </location>
</feature>
<accession>A0AA41T068</accession>
<feature type="region of interest" description="Disordered" evidence="11">
    <location>
        <begin position="877"/>
        <end position="898"/>
    </location>
</feature>
<feature type="transmembrane region" description="Helical" evidence="12">
    <location>
        <begin position="2652"/>
        <end position="2670"/>
    </location>
</feature>
<dbReference type="Gene3D" id="2.60.220.50">
    <property type="match status" value="1"/>
</dbReference>
<protein>
    <submittedName>
        <fullName evidence="16">Adhesion G-protein coupled receptor G4</fullName>
    </submittedName>
</protein>
<dbReference type="PROSITE" id="PS50261">
    <property type="entry name" value="G_PROTEIN_RECEP_F2_4"/>
    <property type="match status" value="1"/>
</dbReference>
<evidence type="ECO:0000313" key="16">
    <source>
        <dbReference type="EMBL" id="MBZ3883528.1"/>
    </source>
</evidence>
<keyword evidence="6 12" id="KW-0472">Membrane</keyword>
<comment type="caution">
    <text evidence="16">The sequence shown here is derived from an EMBL/GenBank/DDBJ whole genome shotgun (WGS) entry which is preliminary data.</text>
</comment>
<comment type="subcellular location">
    <subcellularLocation>
        <location evidence="1">Membrane</location>
        <topology evidence="1">Multi-pass membrane protein</topology>
    </subcellularLocation>
</comment>
<feature type="compositionally biased region" description="Low complexity" evidence="11">
    <location>
        <begin position="1795"/>
        <end position="1807"/>
    </location>
</feature>
<feature type="transmembrane region" description="Helical" evidence="12">
    <location>
        <begin position="2546"/>
        <end position="2572"/>
    </location>
</feature>
<keyword evidence="4 12" id="KW-1133">Transmembrane helix</keyword>
<feature type="compositionally biased region" description="Polar residues" evidence="11">
    <location>
        <begin position="1026"/>
        <end position="1039"/>
    </location>
</feature>
<feature type="region of interest" description="Disordered" evidence="11">
    <location>
        <begin position="739"/>
        <end position="763"/>
    </location>
</feature>
<dbReference type="Gene3D" id="1.20.1070.10">
    <property type="entry name" value="Rhodopsin 7-helix transmembrane proteins"/>
    <property type="match status" value="1"/>
</dbReference>
<evidence type="ECO:0000256" key="9">
    <source>
        <dbReference type="ARBA" id="ARBA00023224"/>
    </source>
</evidence>
<feature type="region of interest" description="Disordered" evidence="11">
    <location>
        <begin position="1008"/>
        <end position="1089"/>
    </location>
</feature>
<evidence type="ECO:0000256" key="11">
    <source>
        <dbReference type="SAM" id="MobiDB-lite"/>
    </source>
</evidence>
<organism evidence="16 17">
    <name type="scientific">Sciurus carolinensis</name>
    <name type="common">Eastern gray squirrel</name>
    <dbReference type="NCBI Taxonomy" id="30640"/>
    <lineage>
        <taxon>Eukaryota</taxon>
        <taxon>Metazoa</taxon>
        <taxon>Chordata</taxon>
        <taxon>Craniata</taxon>
        <taxon>Vertebrata</taxon>
        <taxon>Euteleostomi</taxon>
        <taxon>Mammalia</taxon>
        <taxon>Eutheria</taxon>
        <taxon>Euarchontoglires</taxon>
        <taxon>Glires</taxon>
        <taxon>Rodentia</taxon>
        <taxon>Sciuromorpha</taxon>
        <taxon>Sciuridae</taxon>
        <taxon>Sciurinae</taxon>
        <taxon>Sciurini</taxon>
        <taxon>Sciurus</taxon>
    </lineage>
</organism>
<evidence type="ECO:0000256" key="6">
    <source>
        <dbReference type="ARBA" id="ARBA00023136"/>
    </source>
</evidence>
<evidence type="ECO:0000259" key="15">
    <source>
        <dbReference type="PROSITE" id="PS51828"/>
    </source>
</evidence>
<keyword evidence="7" id="KW-1015">Disulfide bond</keyword>
<dbReference type="InterPro" id="IPR017981">
    <property type="entry name" value="GPCR_2-like_7TM"/>
</dbReference>
<dbReference type="PROSITE" id="PS51828">
    <property type="entry name" value="PTX_2"/>
    <property type="match status" value="1"/>
</dbReference>
<name>A0AA41T068_SCICA</name>
<dbReference type="InterPro" id="IPR046338">
    <property type="entry name" value="GAIN_dom_sf"/>
</dbReference>
<evidence type="ECO:0000256" key="4">
    <source>
        <dbReference type="ARBA" id="ARBA00022989"/>
    </source>
</evidence>
<feature type="compositionally biased region" description="Polar residues" evidence="11">
    <location>
        <begin position="739"/>
        <end position="757"/>
    </location>
</feature>
<dbReference type="InterPro" id="IPR036445">
    <property type="entry name" value="GPCR_2_extracell_dom_sf"/>
</dbReference>
<keyword evidence="17" id="KW-1185">Reference proteome</keyword>
<keyword evidence="3 12" id="KW-0812">Transmembrane</keyword>
<dbReference type="InterPro" id="IPR013320">
    <property type="entry name" value="ConA-like_dom_sf"/>
</dbReference>
<dbReference type="EMBL" id="JAATJV010387853">
    <property type="protein sequence ID" value="MBZ3883528.1"/>
    <property type="molecule type" value="Genomic_DNA"/>
</dbReference>
<dbReference type="Pfam" id="PF00002">
    <property type="entry name" value="7tm_2"/>
    <property type="match status" value="1"/>
</dbReference>
<keyword evidence="9" id="KW-0807">Transducer</keyword>
<feature type="transmembrane region" description="Helical" evidence="12">
    <location>
        <begin position="2616"/>
        <end position="2640"/>
    </location>
</feature>
<gene>
    <name evidence="16" type="ORF">SUZIE_173390</name>
</gene>
<evidence type="ECO:0000256" key="12">
    <source>
        <dbReference type="SAM" id="Phobius"/>
    </source>
</evidence>
<feature type="domain" description="GAIN-B" evidence="13">
    <location>
        <begin position="2386"/>
        <end position="2538"/>
    </location>
</feature>
<feature type="compositionally biased region" description="Polar residues" evidence="11">
    <location>
        <begin position="1008"/>
        <end position="1017"/>
    </location>
</feature>
<sequence>MVATDDKPGYWEAFSYITNNSLLEREDLDFGLAGDHHHLILHNLGKTFYISYQLTPFKWYTICLIWDGVKGRLELFLNKERLVIIVDQPHSLTPNGTLVLGHFPKHEDGQVIKVVPHFVGSLYYFQLWDRILETEEFMKCLEGNIVSWEEDVWLVNKIVPTVDWRLRCFVSENMTIEETNTTLSQQINLTTPSQITGLRPQKTEHSSAVMSKSMPMFATDYTTLSYSNKTFPPLETMTTSTNLKTSIAETATFAADGLSSSAVITQPTQSTCLCTTTDSIKLTKSSSSKSTRTTKMAETMTTKILHPTTAVHFLSTSRFTKNAVASKTSAVESQSAVMKTTSLFSIIESASMSTTSWPKQKSTVIAPLPFSTSGQEFLLSTATRTVPWSTVEETSGRSMGIETASASPESLLISTITPMDSVFPRNQTISTLATTDMEIAFTVQSVMPIETTPTLRTSETKWTSTNFQNISSPSLGDAISTSIPKETSSMVLYSMTPSPITGTQNVQTVVDAESSNTTFTPAIILAPTVVETTISPTITGPLQTHNTPTAGEHMLTLISTKSFSTSKASESGSTPTTEEAVHEFSTNVTTWTSRPEQTLVTSTNTTTTRTFVPNENFTSALYENITNTEHLSTATNFITPLEASTESKATTSTDATTARYTAALSKITSSQFANFSTTSGTTSVTKLPEFKFTTLQLKSNSMSTVGANELPSTPRETVVPPADIISTLADIKLNFSTEENTSEATQMETNGTSTFGDTTAPVPKSVTTQKFSATVTRKETTSHHLKGKSTIAAVAEVSQFSTVLEMTDESAQMVTASVTVSPFPDIENLTNPLDNKTVTTEVGGSWLSTKLMKTTPKSLYNVVTEIFNSTHNYTAHWTSETPGGNSAPSPTSGRMQTVPESLGASTTRILEASFTTIPTDRTALFSTADILPPQTPATHSSVTPPPVTHMISLPVNVSAVTSMVVSDETKVTMSEPSTLARDFSTSVLSDVSTLSSATMSTALMPQLSQKASTTSDAMPTHRDSTDTTSGVTVISTSMTPKAVTPPTETVVSMRPFTPMTSNTRATISSTSADRVTPSTHPLVCSKPPPDNIPIVSSTHLATTTSAPVATQPKSQVEETSTYALSFPYTFSSGGNALSLATGTTETSVVDEDMSSYTSANKLTTSVDVHISQSSTHLVNTPVFTQLATGTSTLSSDQGQIITSRGKTPGTLAVTEISPLNNSFVYDSQGTSSLEMTDTGFSETTKLSSHRTYLPSESQLGTTPDGNSASFPTSGSTQATSTLTSSKTADVHISEMSTGFGKTILPSQTLTITTFLSPDKGSTSALLVYTPRTAEMIVNSSSTTHLVSYHQNTSLVDTTTSRISNSVLINTTLSHLPSLKTKPEVTSVASSTSESIQTFSKSLSPSTTGLSNNNFTMMSTDGITTALSVPNVPTTLLGETSMTTSIPVYHMSSMSVNVTTFTFKNISDTPTIPMTKSSKTTHSDFLKNPTMVTSGPMSEISSMPVNNSASSPAAGSFDTSTKIGSFSIIWSSTTPRTAMTTRTSTLKVIPVTYAGPTSEMITPTSTSFPTEPSFPSMKTIPTTIPAGIVPSAVGTTAFSILSSKNSEAISSIPVTTFSPLLSTTQQSSQGDEATTLDILLGITNSSHYTVSNGRVTALTNTYSRTPVSESALLPTPSDNLHTSLNIQVSPSLIDSKSTPGPTKSVKATTTYLSSNTGKMTSLSENISFTAEITKRATSGNTPVLYPSRTSSNTTTPFLTSLLHSPHGTEANAEFSTSEVSLTSQMVEHPVLGTRVTSSNTQSLLTTSQETPRTEDSQFQISTTTHAPTSKKMETETQHLVSGSLSTFAASQTGLVSKDVMAMSSITTSEILPTFGISGSSSLSTSLRDISTSLPNIKHTFEKANTSVMPRTTQIPNPSVISKATTSSMLTWISSSLPSGFPLATITNHPHIITSSPIAVSKSTFPTSSMISTYPPINIKTLPFSTGSNTLPKTTPTPTLGSIINDSPTSLPISTKITDDSIYISTSPGISSRATVTTSFRIGSQPPSVGGMSMSRSTTDHTLSIGSMPLPNPTNTSAWSTIPAASVSSTLTLPKPTLVYLINTTTATSAATGASFPFTATGMTHPSTATMPSLMSSSFETTWLDSTSSFVSTEALTSSVSAGSKVSFYNIEMSFSVFDEEPRVPVTSVISEFAKNWLNYIFRDSEFSLANLAIQIKSSCACQVIIKANSSLASMELIIKIRSKILGNLTHGNFTQDQLTLLVKSENILVKKLDPGKCEAHETPTKYKGTYKWLLTYPTETAQTRCIKNEDGNATRICSISIQTGKSQWEKPRFKQCKLLQGLPEKIVDLANITISDENADDVAEHILNLINESPPLDEEETKIIVSKVMEISKCDEISMNLTQIILQIINAVLEKQNDSASNLHQVSNELLRTIERAGHKMEFSGRTANLTVTRLALAVLRVDHNFKGMAFGIRSYEEGADPENYDQVHCAFWDFETNNGLGGWNSSGCKVKETNVNYTICQCDHLTHFGVLMDLSRSTVDAVNERILVFITYTGCGISSIFLGIAMVTYITFHKLRKDYPSKILINLCAALLMLNLAFLVNSWLSSFQKEGLCITAAVALHYFLLVSLTWMGLEAVHMYFALVKVFNIYIPYYILKFCLVGWGFLIFVFYCVMKESVREQWQIHLPCGWLRMDNSSDGNSRCRLNVGYKHKRLKKTFEHKLLTPSLKSTATSSAFKSLGSAQGIPSEIIFPNGEEKTVSSTFIAQ</sequence>
<dbReference type="GO" id="GO:0004930">
    <property type="term" value="F:G protein-coupled receptor activity"/>
    <property type="evidence" value="ECO:0007669"/>
    <property type="project" value="UniProtKB-KW"/>
</dbReference>
<dbReference type="SUPFAM" id="SSF49899">
    <property type="entry name" value="Concanavalin A-like lectins/glucanases"/>
    <property type="match status" value="1"/>
</dbReference>
<dbReference type="FunFam" id="2.60.120.200:FF:000172">
    <property type="entry name" value="Adhesion G protein-coupled receptor G4"/>
    <property type="match status" value="1"/>
</dbReference>
<dbReference type="Gene3D" id="2.60.120.200">
    <property type="match status" value="1"/>
</dbReference>
<comment type="caution">
    <text evidence="10">Lacks conserved residue(s) required for the propagation of feature annotation.</text>
</comment>
<dbReference type="Proteomes" id="UP001166674">
    <property type="component" value="Unassembled WGS sequence"/>
</dbReference>
<feature type="region of interest" description="Disordered" evidence="11">
    <location>
        <begin position="1240"/>
        <end position="1284"/>
    </location>
</feature>
<evidence type="ECO:0000313" key="17">
    <source>
        <dbReference type="Proteomes" id="UP001166674"/>
    </source>
</evidence>
<dbReference type="InterPro" id="IPR000832">
    <property type="entry name" value="GPCR_2_secretin-like"/>
</dbReference>
<dbReference type="InterPro" id="IPR057244">
    <property type="entry name" value="GAIN_B"/>
</dbReference>
<evidence type="ECO:0000256" key="5">
    <source>
        <dbReference type="ARBA" id="ARBA00023040"/>
    </source>
</evidence>
<dbReference type="InterPro" id="IPR001759">
    <property type="entry name" value="PTX_dom"/>
</dbReference>
<evidence type="ECO:0000256" key="10">
    <source>
        <dbReference type="PROSITE-ProRule" id="PRU01172"/>
    </source>
</evidence>
<evidence type="ECO:0000259" key="13">
    <source>
        <dbReference type="PROSITE" id="PS50221"/>
    </source>
</evidence>
<dbReference type="GO" id="GO:0005886">
    <property type="term" value="C:plasma membrane"/>
    <property type="evidence" value="ECO:0007669"/>
    <property type="project" value="TreeGrafter"/>
</dbReference>
<proteinExistence type="inferred from homology"/>
<dbReference type="GO" id="GO:0007189">
    <property type="term" value="P:adenylate cyclase-activating G protein-coupled receptor signaling pathway"/>
    <property type="evidence" value="ECO:0007669"/>
    <property type="project" value="TreeGrafter"/>
</dbReference>
<dbReference type="GO" id="GO:0007166">
    <property type="term" value="P:cell surface receptor signaling pathway"/>
    <property type="evidence" value="ECO:0007669"/>
    <property type="project" value="InterPro"/>
</dbReference>
<feature type="compositionally biased region" description="Polar residues" evidence="11">
    <location>
        <begin position="1058"/>
        <end position="1079"/>
    </location>
</feature>
<comment type="similarity">
    <text evidence="2">Belongs to the G-protein coupled receptor 2 family. Adhesion G-protein coupled receptor (ADGR) subfamily.</text>
</comment>
<keyword evidence="5" id="KW-0297">G-protein coupled receptor</keyword>
<dbReference type="InterPro" id="IPR000203">
    <property type="entry name" value="GPS"/>
</dbReference>
<reference evidence="16" key="1">
    <citation type="submission" date="2020-03" db="EMBL/GenBank/DDBJ databases">
        <title>Studies in the Genomics of Life Span.</title>
        <authorList>
            <person name="Glass D."/>
        </authorList>
    </citation>
    <scope>NUCLEOTIDE SEQUENCE</scope>
    <source>
        <strain evidence="16">SUZIE</strain>
        <tissue evidence="16">Muscle</tissue>
    </source>
</reference>
<feature type="domain" description="Pentraxin (PTX)" evidence="15">
    <location>
        <begin position="1"/>
        <end position="168"/>
    </location>
</feature>
<evidence type="ECO:0000256" key="8">
    <source>
        <dbReference type="ARBA" id="ARBA00023170"/>
    </source>
</evidence>